<dbReference type="Proteomes" id="UP000276133">
    <property type="component" value="Unassembled WGS sequence"/>
</dbReference>
<reference evidence="1 2" key="1">
    <citation type="journal article" date="2018" name="Sci. Rep.">
        <title>Genomic signatures of local adaptation to the degree of environmental predictability in rotifers.</title>
        <authorList>
            <person name="Franch-Gras L."/>
            <person name="Hahn C."/>
            <person name="Garcia-Roger E.M."/>
            <person name="Carmona M.J."/>
            <person name="Serra M."/>
            <person name="Gomez A."/>
        </authorList>
    </citation>
    <scope>NUCLEOTIDE SEQUENCE [LARGE SCALE GENOMIC DNA]</scope>
    <source>
        <strain evidence="1">HYR1</strain>
    </source>
</reference>
<dbReference type="EMBL" id="REGN01012293">
    <property type="protein sequence ID" value="RMZ96229.1"/>
    <property type="molecule type" value="Genomic_DNA"/>
</dbReference>
<organism evidence="1 2">
    <name type="scientific">Brachionus plicatilis</name>
    <name type="common">Marine rotifer</name>
    <name type="synonym">Brachionus muelleri</name>
    <dbReference type="NCBI Taxonomy" id="10195"/>
    <lineage>
        <taxon>Eukaryota</taxon>
        <taxon>Metazoa</taxon>
        <taxon>Spiralia</taxon>
        <taxon>Gnathifera</taxon>
        <taxon>Rotifera</taxon>
        <taxon>Eurotatoria</taxon>
        <taxon>Monogononta</taxon>
        <taxon>Pseudotrocha</taxon>
        <taxon>Ploima</taxon>
        <taxon>Brachionidae</taxon>
        <taxon>Brachionus</taxon>
    </lineage>
</organism>
<protein>
    <submittedName>
        <fullName evidence="1">Uncharacterized protein</fullName>
    </submittedName>
</protein>
<gene>
    <name evidence="1" type="ORF">BpHYR1_032252</name>
</gene>
<dbReference type="AlphaFoldDB" id="A0A3M7PB86"/>
<evidence type="ECO:0000313" key="2">
    <source>
        <dbReference type="Proteomes" id="UP000276133"/>
    </source>
</evidence>
<keyword evidence="2" id="KW-1185">Reference proteome</keyword>
<accession>A0A3M7PB86</accession>
<comment type="caution">
    <text evidence="1">The sequence shown here is derived from an EMBL/GenBank/DDBJ whole genome shotgun (WGS) entry which is preliminary data.</text>
</comment>
<name>A0A3M7PB86_BRAPC</name>
<evidence type="ECO:0000313" key="1">
    <source>
        <dbReference type="EMBL" id="RMZ96229.1"/>
    </source>
</evidence>
<sequence length="65" mass="7567">MINFLRISNTISFVLFDNKETNRIGEQSIKNIAQLNSFFFTFFNYPHHFDGVPSEICILIAGFTF</sequence>
<proteinExistence type="predicted"/>